<name>A0A6A6D2L4_ZASCE</name>
<dbReference type="Proteomes" id="UP000799537">
    <property type="component" value="Unassembled WGS sequence"/>
</dbReference>
<protein>
    <submittedName>
        <fullName evidence="1">Uncharacterized protein</fullName>
    </submittedName>
</protein>
<dbReference type="GeneID" id="54557421"/>
<evidence type="ECO:0000313" key="1">
    <source>
        <dbReference type="EMBL" id="KAF2172412.1"/>
    </source>
</evidence>
<dbReference type="EMBL" id="ML993581">
    <property type="protein sequence ID" value="KAF2172412.1"/>
    <property type="molecule type" value="Genomic_DNA"/>
</dbReference>
<gene>
    <name evidence="1" type="ORF">M409DRAFT_17645</name>
</gene>
<accession>A0A6A6D2L4</accession>
<organism evidence="1 2">
    <name type="scientific">Zasmidium cellare ATCC 36951</name>
    <dbReference type="NCBI Taxonomy" id="1080233"/>
    <lineage>
        <taxon>Eukaryota</taxon>
        <taxon>Fungi</taxon>
        <taxon>Dikarya</taxon>
        <taxon>Ascomycota</taxon>
        <taxon>Pezizomycotina</taxon>
        <taxon>Dothideomycetes</taxon>
        <taxon>Dothideomycetidae</taxon>
        <taxon>Mycosphaerellales</taxon>
        <taxon>Mycosphaerellaceae</taxon>
        <taxon>Zasmidium</taxon>
    </lineage>
</organism>
<dbReference type="RefSeq" id="XP_033673301.1">
    <property type="nucleotide sequence ID" value="XM_033804149.1"/>
</dbReference>
<dbReference type="AlphaFoldDB" id="A0A6A6D2L4"/>
<evidence type="ECO:0000313" key="2">
    <source>
        <dbReference type="Proteomes" id="UP000799537"/>
    </source>
</evidence>
<sequence length="129" mass="14925">MSHFNATTDGQKLEAQKLEKIMKSPKSDFTDIAEMQSSVCSLDQLSPNQLLGARSNVQNQLKKAKYDYIELLKEELRKAKTTTFAELPHITVSQHQNLAAFQLQVKGHICMFIEKRWEREERAEMLKEN</sequence>
<reference evidence="1" key="1">
    <citation type="journal article" date="2020" name="Stud. Mycol.">
        <title>101 Dothideomycetes genomes: a test case for predicting lifestyles and emergence of pathogens.</title>
        <authorList>
            <person name="Haridas S."/>
            <person name="Albert R."/>
            <person name="Binder M."/>
            <person name="Bloem J."/>
            <person name="Labutti K."/>
            <person name="Salamov A."/>
            <person name="Andreopoulos B."/>
            <person name="Baker S."/>
            <person name="Barry K."/>
            <person name="Bills G."/>
            <person name="Bluhm B."/>
            <person name="Cannon C."/>
            <person name="Castanera R."/>
            <person name="Culley D."/>
            <person name="Daum C."/>
            <person name="Ezra D."/>
            <person name="Gonzalez J."/>
            <person name="Henrissat B."/>
            <person name="Kuo A."/>
            <person name="Liang C."/>
            <person name="Lipzen A."/>
            <person name="Lutzoni F."/>
            <person name="Magnuson J."/>
            <person name="Mondo S."/>
            <person name="Nolan M."/>
            <person name="Ohm R."/>
            <person name="Pangilinan J."/>
            <person name="Park H.-J."/>
            <person name="Ramirez L."/>
            <person name="Alfaro M."/>
            <person name="Sun H."/>
            <person name="Tritt A."/>
            <person name="Yoshinaga Y."/>
            <person name="Zwiers L.-H."/>
            <person name="Turgeon B."/>
            <person name="Goodwin S."/>
            <person name="Spatafora J."/>
            <person name="Crous P."/>
            <person name="Grigoriev I."/>
        </authorList>
    </citation>
    <scope>NUCLEOTIDE SEQUENCE</scope>
    <source>
        <strain evidence="1">ATCC 36951</strain>
    </source>
</reference>
<keyword evidence="2" id="KW-1185">Reference proteome</keyword>
<proteinExistence type="predicted"/>